<evidence type="ECO:0000256" key="1">
    <source>
        <dbReference type="SAM" id="MobiDB-lite"/>
    </source>
</evidence>
<keyword evidence="2" id="KW-0732">Signal</keyword>
<feature type="compositionally biased region" description="Pro residues" evidence="1">
    <location>
        <begin position="188"/>
        <end position="210"/>
    </location>
</feature>
<dbReference type="RefSeq" id="WP_128229605.1">
    <property type="nucleotide sequence ID" value="NZ_SACR01000004.1"/>
</dbReference>
<comment type="caution">
    <text evidence="3">The sequence shown here is derived from an EMBL/GenBank/DDBJ whole genome shotgun (WGS) entry which is preliminary data.</text>
</comment>
<protein>
    <submittedName>
        <fullName evidence="3">Uncharacterized protein</fullName>
    </submittedName>
</protein>
<feature type="signal peptide" evidence="2">
    <location>
        <begin position="1"/>
        <end position="24"/>
    </location>
</feature>
<dbReference type="Proteomes" id="UP000285575">
    <property type="component" value="Unassembled WGS sequence"/>
</dbReference>
<evidence type="ECO:0000313" key="4">
    <source>
        <dbReference type="Proteomes" id="UP000285575"/>
    </source>
</evidence>
<sequence length="290" mass="30753">MSFLRPAACVGGMVLALSSTGAWAQKASPELTACIAANRQAATDLLQARDSEIRRHALHAVLVSRLQGLGSGFNQLKANAARVPRNLAECEKTTEALNAGREQLERIVGTPEQLAECATANQTAYGQMQAVLLELQAGGKVPAARLEAVAGRLDQLRPGVNRDGQTLTDCRALSAEIETEKAAVQRLAPPPPAAPAPRPAASAPPAPAGVPPAVCRQGHTRQYNELAQAYAAFVSAGPIPQELMASLQSLSERLTRLAAQIPDTNSPDWNCDDINRALERARNDLAKLKR</sequence>
<evidence type="ECO:0000313" key="3">
    <source>
        <dbReference type="EMBL" id="RVU45516.1"/>
    </source>
</evidence>
<dbReference type="AlphaFoldDB" id="A0A437RFH3"/>
<dbReference type="OrthoDB" id="9180473at2"/>
<organism evidence="3 4">
    <name type="scientific">Rubrivivax rivuli</name>
    <dbReference type="NCBI Taxonomy" id="1862385"/>
    <lineage>
        <taxon>Bacteria</taxon>
        <taxon>Pseudomonadati</taxon>
        <taxon>Pseudomonadota</taxon>
        <taxon>Betaproteobacteria</taxon>
        <taxon>Burkholderiales</taxon>
        <taxon>Sphaerotilaceae</taxon>
        <taxon>Rubrivivax</taxon>
    </lineage>
</organism>
<accession>A0A437RFH3</accession>
<dbReference type="EMBL" id="SACR01000004">
    <property type="protein sequence ID" value="RVU45516.1"/>
    <property type="molecule type" value="Genomic_DNA"/>
</dbReference>
<feature type="chain" id="PRO_5019182642" evidence="2">
    <location>
        <begin position="25"/>
        <end position="290"/>
    </location>
</feature>
<feature type="region of interest" description="Disordered" evidence="1">
    <location>
        <begin position="186"/>
        <end position="211"/>
    </location>
</feature>
<keyword evidence="4" id="KW-1185">Reference proteome</keyword>
<proteinExistence type="predicted"/>
<gene>
    <name evidence="3" type="ORF">EOE66_15505</name>
</gene>
<name>A0A437RFH3_9BURK</name>
<evidence type="ECO:0000256" key="2">
    <source>
        <dbReference type="SAM" id="SignalP"/>
    </source>
</evidence>
<reference evidence="3 4" key="1">
    <citation type="submission" date="2019-01" db="EMBL/GenBank/DDBJ databases">
        <authorList>
            <person name="Chen W.-M."/>
        </authorList>
    </citation>
    <scope>NUCLEOTIDE SEQUENCE [LARGE SCALE GENOMIC DNA]</scope>
    <source>
        <strain evidence="3 4">KYPY4</strain>
    </source>
</reference>